<dbReference type="AlphaFoldDB" id="Q08RC6"/>
<evidence type="ECO:0000313" key="2">
    <source>
        <dbReference type="Proteomes" id="UP000032702"/>
    </source>
</evidence>
<dbReference type="EMBL" id="AAMD01000188">
    <property type="protein sequence ID" value="EAU63038.1"/>
    <property type="molecule type" value="Genomic_DNA"/>
</dbReference>
<gene>
    <name evidence="1" type="ORF">STIAU_2746</name>
</gene>
<dbReference type="Proteomes" id="UP000032702">
    <property type="component" value="Unassembled WGS sequence"/>
</dbReference>
<proteinExistence type="predicted"/>
<dbReference type="PATRIC" id="fig|378806.16.peg.1890"/>
<protein>
    <submittedName>
        <fullName evidence="1">Uncharacterized protein</fullName>
    </submittedName>
</protein>
<name>Q08RC6_STIAD</name>
<reference evidence="1 2" key="1">
    <citation type="submission" date="2006-04" db="EMBL/GenBank/DDBJ databases">
        <authorList>
            <person name="Nierman W.C."/>
        </authorList>
    </citation>
    <scope>NUCLEOTIDE SEQUENCE [LARGE SCALE GENOMIC DNA]</scope>
    <source>
        <strain evidence="1 2">DW4/3-1</strain>
    </source>
</reference>
<accession>Q08RC6</accession>
<evidence type="ECO:0000313" key="1">
    <source>
        <dbReference type="EMBL" id="EAU63038.1"/>
    </source>
</evidence>
<comment type="caution">
    <text evidence="1">The sequence shown here is derived from an EMBL/GenBank/DDBJ whole genome shotgun (WGS) entry which is preliminary data.</text>
</comment>
<organism evidence="1 2">
    <name type="scientific">Stigmatella aurantiaca (strain DW4/3-1)</name>
    <dbReference type="NCBI Taxonomy" id="378806"/>
    <lineage>
        <taxon>Bacteria</taxon>
        <taxon>Pseudomonadati</taxon>
        <taxon>Myxococcota</taxon>
        <taxon>Myxococcia</taxon>
        <taxon>Myxococcales</taxon>
        <taxon>Cystobacterineae</taxon>
        <taxon>Archangiaceae</taxon>
        <taxon>Stigmatella</taxon>
    </lineage>
</organism>
<sequence length="193" mass="20754">MLKRLCLKLMSNPGGLPGGRPACGVTVSWRSSVKNIRSWLALSSLGLSLSAPVVVAQTRSFYTDATSYLSSRPQYPAWLELRSNLRENFDDICGDTFCEGDYSNIQPLRFQCSIHSSTGVVGQCVWVFAASNEEILPSTGTIDVQTQTWSCVSPLASGTTITALLTALSGSQPLYAPLPGTTTSLYDGLMDCL</sequence>